<dbReference type="InterPro" id="IPR036770">
    <property type="entry name" value="Ankyrin_rpt-contain_sf"/>
</dbReference>
<evidence type="ECO:0000256" key="3">
    <source>
        <dbReference type="PROSITE-ProRule" id="PRU00023"/>
    </source>
</evidence>
<dbReference type="EMBL" id="JAFIMR010000016">
    <property type="protein sequence ID" value="KAI1868979.1"/>
    <property type="molecule type" value="Genomic_DNA"/>
</dbReference>
<evidence type="ECO:0000256" key="4">
    <source>
        <dbReference type="SAM" id="MobiDB-lite"/>
    </source>
</evidence>
<dbReference type="Proteomes" id="UP000829685">
    <property type="component" value="Unassembled WGS sequence"/>
</dbReference>
<name>A0A9P9WL33_9PEZI</name>
<protein>
    <recommendedName>
        <fullName evidence="7">Ankyrin repeat protein</fullName>
    </recommendedName>
</protein>
<dbReference type="PANTHER" id="PTHR24198:SF165">
    <property type="entry name" value="ANKYRIN REPEAT-CONTAINING PROTEIN-RELATED"/>
    <property type="match status" value="1"/>
</dbReference>
<feature type="repeat" description="ANK" evidence="3">
    <location>
        <begin position="671"/>
        <end position="699"/>
    </location>
</feature>
<evidence type="ECO:0008006" key="7">
    <source>
        <dbReference type="Google" id="ProtNLM"/>
    </source>
</evidence>
<gene>
    <name evidence="5" type="ORF">JX265_006958</name>
</gene>
<keyword evidence="1" id="KW-0677">Repeat</keyword>
<keyword evidence="2 3" id="KW-0040">ANK repeat</keyword>
<accession>A0A9P9WL33</accession>
<evidence type="ECO:0000256" key="1">
    <source>
        <dbReference type="ARBA" id="ARBA00022737"/>
    </source>
</evidence>
<evidence type="ECO:0000313" key="5">
    <source>
        <dbReference type="EMBL" id="KAI1868979.1"/>
    </source>
</evidence>
<evidence type="ECO:0000313" key="6">
    <source>
        <dbReference type="Proteomes" id="UP000829685"/>
    </source>
</evidence>
<feature type="compositionally biased region" description="Low complexity" evidence="4">
    <location>
        <begin position="260"/>
        <end position="289"/>
    </location>
</feature>
<dbReference type="AlphaFoldDB" id="A0A9P9WL33"/>
<sequence>MAEAIGIAAACLAFVEAAKFTITTIDRFRKRSDTALEHINTVRDEVRNLSNVLGLIQRKVSLDKNGTVREPFDPRITPMVKKCHETITQVQDLVSEYDRLGKKTGVALWATRGHSQAKELLQTLSDDKAGLQFALQALDVALSRDALTNGDEILSKTTAVLDKTDITHRAVLDMQQKFEDLLKEHKRLRTSPFQGDYEQRRECIDSLADLAASFVDSYDLTSPESSIMNFSTIGLCPSRSLSPLQRSRSFGTPLDEILHSPQVPAATTSSTPSPSRTKSARRAASSESARIPLSEGFTTWSTTQSWMKPDMELIRESERARRNLSLKKRAALDEQLRQISGTTKPGHLMVLLKGGASADATTTPSSDRSPASPLYRAIFHRNYPCAKVLLAYGADPDAVVGDRSYMQLAVRNGDTEAAKLLFRAGTRQKLLEAMNDAVSKESTTMVKLLLENNVTPDQSSLKLAVSRSHVELTRMLLDRGAVPDILCLKKAISLSVPKILRLLLDSATSFARKASSIPNRIFLKVTTHIPELLRKVSKQLSKAASLKDVDSTSSMFKMLLKHGSRDEIRRLGTRLSLLNHAISMPFKTPGTSMQDPLHKAHQDMCRNILHAGIEANSGGSCDVEEVAHTPVSCAIRHQVPLLPDASCVTETVHLLLDNGASVNQPSPQGRPLLLAARKGHEQVASLLLTSGAEYNPLADNESLRVLEESVYRDWTSVTSTLLRRSPTLPLAFVDNNSQAFLTATIKSKNEPLVTQLLEAGFKPQTGVMKLAIDNDLGSVIPNLLASITSDGLEYRRFLDQGHNMVYKAIMHRNGEVATAILQSPIQCGTNTLTMAVRYGMTNTVRSLLSNGVYIRRDDGPHALRTCIHRCIDIAAENCSYHMLDVLWNFLSEHRFPLPLQILRKAVRGTNAELVAFLLTGKFPFDLQLLEETSNVEMMICVWKKAAETSSLYGDTRYLFPREPSTPSFLRKAVRTGNIEIIDSMFTAAQRRHKRGLWGFITLQLAFTDPRVSEATQQYLLQHASNRAGALVFAAERQLRDSIEKFLDDGADPNWGIRDFAPWHCPTDNPVCGFPLIYHAIMQCDTHWVKDLISVDKVRVNDIYCRQPVVSFADVRVESHYWTPLHMAVVLFTSSHRRGPRLETRLEFIARQDRLRKIIRDLVNGGADPKIMVGMWIRSERNARPRHVSPEDLVRKLYPRKLFPTWGGSTRSRLLAALAE</sequence>
<evidence type="ECO:0000256" key="2">
    <source>
        <dbReference type="ARBA" id="ARBA00023043"/>
    </source>
</evidence>
<dbReference type="PROSITE" id="PS50088">
    <property type="entry name" value="ANK_REPEAT"/>
    <property type="match status" value="1"/>
</dbReference>
<dbReference type="InterPro" id="IPR002110">
    <property type="entry name" value="Ankyrin_rpt"/>
</dbReference>
<dbReference type="PANTHER" id="PTHR24198">
    <property type="entry name" value="ANKYRIN REPEAT AND PROTEIN KINASE DOMAIN-CONTAINING PROTEIN"/>
    <property type="match status" value="1"/>
</dbReference>
<comment type="caution">
    <text evidence="5">The sequence shown here is derived from an EMBL/GenBank/DDBJ whole genome shotgun (WGS) entry which is preliminary data.</text>
</comment>
<dbReference type="SMART" id="SM00248">
    <property type="entry name" value="ANK"/>
    <property type="match status" value="8"/>
</dbReference>
<dbReference type="SUPFAM" id="SSF48403">
    <property type="entry name" value="Ankyrin repeat"/>
    <property type="match status" value="3"/>
</dbReference>
<reference evidence="5" key="1">
    <citation type="submission" date="2021-03" db="EMBL/GenBank/DDBJ databases">
        <title>Revisited historic fungal species revealed as producer of novel bioactive compounds through whole genome sequencing and comparative genomics.</title>
        <authorList>
            <person name="Vignolle G.A."/>
            <person name="Hochenegger N."/>
            <person name="Mach R.L."/>
            <person name="Mach-Aigner A.R."/>
            <person name="Javad Rahimi M."/>
            <person name="Salim K.A."/>
            <person name="Chan C.M."/>
            <person name="Lim L.B.L."/>
            <person name="Cai F."/>
            <person name="Druzhinina I.S."/>
            <person name="U'Ren J.M."/>
            <person name="Derntl C."/>
        </authorList>
    </citation>
    <scope>NUCLEOTIDE SEQUENCE</scope>
    <source>
        <strain evidence="5">TUCIM 5799</strain>
    </source>
</reference>
<dbReference type="Gene3D" id="1.25.40.20">
    <property type="entry name" value="Ankyrin repeat-containing domain"/>
    <property type="match status" value="3"/>
</dbReference>
<keyword evidence="6" id="KW-1185">Reference proteome</keyword>
<proteinExistence type="predicted"/>
<dbReference type="Pfam" id="PF12796">
    <property type="entry name" value="Ank_2"/>
    <property type="match status" value="1"/>
</dbReference>
<feature type="region of interest" description="Disordered" evidence="4">
    <location>
        <begin position="259"/>
        <end position="289"/>
    </location>
</feature>
<organism evidence="5 6">
    <name type="scientific">Neoarthrinium moseri</name>
    <dbReference type="NCBI Taxonomy" id="1658444"/>
    <lineage>
        <taxon>Eukaryota</taxon>
        <taxon>Fungi</taxon>
        <taxon>Dikarya</taxon>
        <taxon>Ascomycota</taxon>
        <taxon>Pezizomycotina</taxon>
        <taxon>Sordariomycetes</taxon>
        <taxon>Xylariomycetidae</taxon>
        <taxon>Amphisphaeriales</taxon>
        <taxon>Apiosporaceae</taxon>
        <taxon>Neoarthrinium</taxon>
    </lineage>
</organism>